<dbReference type="PIRSF" id="PIRSF036158">
    <property type="entry name" value="UCP036158_MarR"/>
    <property type="match status" value="1"/>
</dbReference>
<dbReference type="InterPro" id="IPR036390">
    <property type="entry name" value="WH_DNA-bd_sf"/>
</dbReference>
<dbReference type="RefSeq" id="WP_124935603.1">
    <property type="nucleotide sequence ID" value="NZ_RJVQ01000001.1"/>
</dbReference>
<evidence type="ECO:0000259" key="1">
    <source>
        <dbReference type="Pfam" id="PF13463"/>
    </source>
</evidence>
<dbReference type="Proteomes" id="UP000281112">
    <property type="component" value="Unassembled WGS sequence"/>
</dbReference>
<accession>A0A3N9TMS5</accession>
<dbReference type="Gene3D" id="1.10.10.10">
    <property type="entry name" value="Winged helix-like DNA-binding domain superfamily/Winged helix DNA-binding domain"/>
    <property type="match status" value="1"/>
</dbReference>
<dbReference type="AlphaFoldDB" id="A0A3N9TMS5"/>
<dbReference type="InterPro" id="IPR000835">
    <property type="entry name" value="HTH_MarR-typ"/>
</dbReference>
<proteinExistence type="predicted"/>
<dbReference type="EMBL" id="RJVQ01000001">
    <property type="protein sequence ID" value="RQW64955.1"/>
    <property type="molecule type" value="Genomic_DNA"/>
</dbReference>
<name>A0A3N9TMS5_9VIBR</name>
<dbReference type="InterPro" id="IPR014601">
    <property type="entry name" value="Trans_reg_MarR_HTH"/>
</dbReference>
<dbReference type="SUPFAM" id="SSF46785">
    <property type="entry name" value="Winged helix' DNA-binding domain"/>
    <property type="match status" value="1"/>
</dbReference>
<feature type="domain" description="HTH marR-type" evidence="1">
    <location>
        <begin position="56"/>
        <end position="121"/>
    </location>
</feature>
<evidence type="ECO:0000313" key="3">
    <source>
        <dbReference type="Proteomes" id="UP000281112"/>
    </source>
</evidence>
<dbReference type="Pfam" id="PF13463">
    <property type="entry name" value="HTH_27"/>
    <property type="match status" value="1"/>
</dbReference>
<dbReference type="OrthoDB" id="6622112at2"/>
<evidence type="ECO:0000313" key="2">
    <source>
        <dbReference type="EMBL" id="RQW64955.1"/>
    </source>
</evidence>
<organism evidence="2 3">
    <name type="scientific">Vibrio viridaestus</name>
    <dbReference type="NCBI Taxonomy" id="2487322"/>
    <lineage>
        <taxon>Bacteria</taxon>
        <taxon>Pseudomonadati</taxon>
        <taxon>Pseudomonadota</taxon>
        <taxon>Gammaproteobacteria</taxon>
        <taxon>Vibrionales</taxon>
        <taxon>Vibrionaceae</taxon>
        <taxon>Vibrio</taxon>
    </lineage>
</organism>
<dbReference type="GO" id="GO:0003700">
    <property type="term" value="F:DNA-binding transcription factor activity"/>
    <property type="evidence" value="ECO:0007669"/>
    <property type="project" value="InterPro"/>
</dbReference>
<keyword evidence="3" id="KW-1185">Reference proteome</keyword>
<gene>
    <name evidence="2" type="ORF">EES38_02655</name>
</gene>
<comment type="caution">
    <text evidence="2">The sequence shown here is derived from an EMBL/GenBank/DDBJ whole genome shotgun (WGS) entry which is preliminary data.</text>
</comment>
<reference evidence="2 3" key="1">
    <citation type="submission" date="2018-11" db="EMBL/GenBank/DDBJ databases">
        <title>Vibrio LJC006 sp. nov., isolated from seawater during the bloom of the enteromorpha.</title>
        <authorList>
            <person name="Liang J."/>
        </authorList>
    </citation>
    <scope>NUCLEOTIDE SEQUENCE [LARGE SCALE GENOMIC DNA]</scope>
    <source>
        <strain evidence="2 3">LJC006</strain>
    </source>
</reference>
<dbReference type="InterPro" id="IPR036388">
    <property type="entry name" value="WH-like_DNA-bd_sf"/>
</dbReference>
<protein>
    <submittedName>
        <fullName evidence="2">MarR family transcriptional regulator</fullName>
    </submittedName>
</protein>
<sequence>MNDKQKSSAHMPIVSSSHLAEEAVFLSEFEYALNMVNHAFQRWMQSCSSTCGYTDLSPLDILVIHNIQHRERPKRIADVAFTLNLEDLHNVSYSVRKLAKKGLVEGVRKGKDTYYQVNEKGHEFCLLYRDIRRQCLVDTLKKLNVDEEISDIATMMRTLSGFYDQASRAARSL</sequence>